<evidence type="ECO:0000313" key="2">
    <source>
        <dbReference type="Proteomes" id="UP000263900"/>
    </source>
</evidence>
<proteinExistence type="predicted"/>
<dbReference type="Proteomes" id="UP000263900">
    <property type="component" value="Chromosome"/>
</dbReference>
<organism evidence="1 2">
    <name type="scientific">Paraflavitalea soli</name>
    <dbReference type="NCBI Taxonomy" id="2315862"/>
    <lineage>
        <taxon>Bacteria</taxon>
        <taxon>Pseudomonadati</taxon>
        <taxon>Bacteroidota</taxon>
        <taxon>Chitinophagia</taxon>
        <taxon>Chitinophagales</taxon>
        <taxon>Chitinophagaceae</taxon>
        <taxon>Paraflavitalea</taxon>
    </lineage>
</organism>
<dbReference type="KEGG" id="pseg:D3H65_19655"/>
<accession>A0A3B7MRS2</accession>
<dbReference type="RefSeq" id="WP_119051942.1">
    <property type="nucleotide sequence ID" value="NZ_CP032157.1"/>
</dbReference>
<dbReference type="OrthoDB" id="1467107at2"/>
<sequence length="239" mass="26221">MSLIRFVCIVVVAVGSLSFKQVPGSTPAPSSPAGHKAGDDLTITYTIELTKARKKSIGIGETYNGGTKTIFVSNGLARLRLVSLMRMQSIFILPPGNEERTAVIVKESGKNKNKVYLTATQWKQYNAKYDQATCRLLDDTAVISGYPCNKAIITLADGRNITAFYTKQIQRSELAAVEPVFSCIPGLVLKYTYEYKKGKITYTATAVSKKQIDQGILKVPSKGYTEQPYQSSSANEDRN</sequence>
<reference evidence="1 2" key="1">
    <citation type="submission" date="2018-09" db="EMBL/GenBank/DDBJ databases">
        <title>Genome sequencing of strain 6GH32-13.</title>
        <authorList>
            <person name="Weon H.-Y."/>
            <person name="Heo J."/>
            <person name="Kwon S.-W."/>
        </authorList>
    </citation>
    <scope>NUCLEOTIDE SEQUENCE [LARGE SCALE GENOMIC DNA]</scope>
    <source>
        <strain evidence="1 2">5GH32-13</strain>
    </source>
</reference>
<keyword evidence="2" id="KW-1185">Reference proteome</keyword>
<protein>
    <recommendedName>
        <fullName evidence="3">DUF4412 domain-containing protein</fullName>
    </recommendedName>
</protein>
<gene>
    <name evidence="1" type="ORF">D3H65_19655</name>
</gene>
<dbReference type="AlphaFoldDB" id="A0A3B7MRS2"/>
<dbReference type="EMBL" id="CP032157">
    <property type="protein sequence ID" value="AXY76063.1"/>
    <property type="molecule type" value="Genomic_DNA"/>
</dbReference>
<name>A0A3B7MRS2_9BACT</name>
<evidence type="ECO:0008006" key="3">
    <source>
        <dbReference type="Google" id="ProtNLM"/>
    </source>
</evidence>
<evidence type="ECO:0000313" key="1">
    <source>
        <dbReference type="EMBL" id="AXY76063.1"/>
    </source>
</evidence>